<evidence type="ECO:0000256" key="5">
    <source>
        <dbReference type="SAM" id="Phobius"/>
    </source>
</evidence>
<dbReference type="AlphaFoldDB" id="A0A081CAR9"/>
<dbReference type="STRING" id="1499967.U27_01575"/>
<dbReference type="eggNOG" id="COG0382">
    <property type="taxonomic scope" value="Bacteria"/>
</dbReference>
<name>A0A081CAR9_VECG1</name>
<dbReference type="Pfam" id="PF01040">
    <property type="entry name" value="UbiA"/>
    <property type="match status" value="1"/>
</dbReference>
<feature type="transmembrane region" description="Helical" evidence="5">
    <location>
        <begin position="168"/>
        <end position="189"/>
    </location>
</feature>
<evidence type="ECO:0000313" key="6">
    <source>
        <dbReference type="EMBL" id="GAK61674.1"/>
    </source>
</evidence>
<dbReference type="Proteomes" id="UP000030661">
    <property type="component" value="Unassembled WGS sequence"/>
</dbReference>
<feature type="transmembrane region" description="Helical" evidence="5">
    <location>
        <begin position="75"/>
        <end position="95"/>
    </location>
</feature>
<keyword evidence="4 5" id="KW-0472">Membrane</keyword>
<evidence type="ECO:0000313" key="7">
    <source>
        <dbReference type="Proteomes" id="UP000030661"/>
    </source>
</evidence>
<reference evidence="6" key="1">
    <citation type="journal article" date="2015" name="PeerJ">
        <title>First genomic representation of candidate bacterial phylum KSB3 points to enhanced environmental sensing as a trigger of wastewater bulking.</title>
        <authorList>
            <person name="Sekiguchi Y."/>
            <person name="Ohashi A."/>
            <person name="Parks D.H."/>
            <person name="Yamauchi T."/>
            <person name="Tyson G.W."/>
            <person name="Hugenholtz P."/>
        </authorList>
    </citation>
    <scope>NUCLEOTIDE SEQUENCE [LARGE SCALE GENOMIC DNA]</scope>
</reference>
<dbReference type="CDD" id="cd13963">
    <property type="entry name" value="PT_UbiA_2"/>
    <property type="match status" value="1"/>
</dbReference>
<feature type="transmembrane region" description="Helical" evidence="5">
    <location>
        <begin position="53"/>
        <end position="69"/>
    </location>
</feature>
<feature type="transmembrane region" description="Helical" evidence="5">
    <location>
        <begin position="195"/>
        <end position="212"/>
    </location>
</feature>
<dbReference type="Gene3D" id="1.10.357.140">
    <property type="entry name" value="UbiA prenyltransferase"/>
    <property type="match status" value="1"/>
</dbReference>
<dbReference type="HOGENOM" id="CLU_029423_0_1_0"/>
<dbReference type="PANTHER" id="PTHR42723">
    <property type="entry name" value="CHLOROPHYLL SYNTHASE"/>
    <property type="match status" value="1"/>
</dbReference>
<dbReference type="PANTHER" id="PTHR42723:SF1">
    <property type="entry name" value="CHLOROPHYLL SYNTHASE, CHLOROPLASTIC"/>
    <property type="match status" value="1"/>
</dbReference>
<dbReference type="EMBL" id="DF820481">
    <property type="protein sequence ID" value="GAK61674.1"/>
    <property type="molecule type" value="Genomic_DNA"/>
</dbReference>
<dbReference type="NCBIfam" id="NF008978">
    <property type="entry name" value="PRK12324.1-4"/>
    <property type="match status" value="1"/>
</dbReference>
<feature type="transmembrane region" description="Helical" evidence="5">
    <location>
        <begin position="240"/>
        <end position="259"/>
    </location>
</feature>
<protein>
    <submittedName>
        <fullName evidence="6">Putative conserved membrane protein</fullName>
    </submittedName>
</protein>
<keyword evidence="7" id="KW-1185">Reference proteome</keyword>
<feature type="transmembrane region" description="Helical" evidence="5">
    <location>
        <begin position="271"/>
        <end position="290"/>
    </location>
</feature>
<dbReference type="InterPro" id="IPR000537">
    <property type="entry name" value="UbiA_prenyltransferase"/>
</dbReference>
<sequence>MRLSQIYAVSSIVVTESEIQRIAYMEQFHSYSMNKTASTTASALFRTMRPKQWSKNLVLFAGLIFAQHLFELDALSRTCAAFLLFCLLSSTIYIINDIKDVQQDRAHPLKSKRPIAAGELSLHTATAAAAIISGVSLLCAFWLDFGFGGIALLYFLLLFAYSFILKHIVILDVLTVAIGFVLRAIAGAVVIHVGFSSWLLLCTILLALFLGLSKRRHELVLLGNNAQSHRKILEEYSPHLLDQMIGVVTASTLMAYALYTMAPETRVKFGTSYMIFTIPFVIYGIFRYLYLIHQKELGGDPTTILVTDMPILINVVLWVLVSIGLIYVH</sequence>
<evidence type="ECO:0000256" key="3">
    <source>
        <dbReference type="ARBA" id="ARBA00022989"/>
    </source>
</evidence>
<feature type="transmembrane region" description="Helical" evidence="5">
    <location>
        <begin position="141"/>
        <end position="161"/>
    </location>
</feature>
<keyword evidence="3 5" id="KW-1133">Transmembrane helix</keyword>
<evidence type="ECO:0000256" key="4">
    <source>
        <dbReference type="ARBA" id="ARBA00023136"/>
    </source>
</evidence>
<accession>A0A081CAR9</accession>
<dbReference type="InterPro" id="IPR044878">
    <property type="entry name" value="UbiA_sf"/>
</dbReference>
<gene>
    <name evidence="6" type="ORF">U27_01575</name>
</gene>
<proteinExistence type="predicted"/>
<dbReference type="NCBIfam" id="NF008977">
    <property type="entry name" value="PRK12324.1-2"/>
    <property type="match status" value="1"/>
</dbReference>
<keyword evidence="2 5" id="KW-0812">Transmembrane</keyword>
<evidence type="ECO:0000256" key="1">
    <source>
        <dbReference type="ARBA" id="ARBA00004141"/>
    </source>
</evidence>
<organism evidence="6">
    <name type="scientific">Vecturithrix granuli</name>
    <dbReference type="NCBI Taxonomy" id="1499967"/>
    <lineage>
        <taxon>Bacteria</taxon>
        <taxon>Candidatus Moduliflexota</taxon>
        <taxon>Candidatus Vecturitrichia</taxon>
        <taxon>Candidatus Vecturitrichales</taxon>
        <taxon>Candidatus Vecturitrichaceae</taxon>
        <taxon>Candidatus Vecturithrix</taxon>
    </lineage>
</organism>
<feature type="transmembrane region" description="Helical" evidence="5">
    <location>
        <begin position="311"/>
        <end position="328"/>
    </location>
</feature>
<evidence type="ECO:0000256" key="2">
    <source>
        <dbReference type="ARBA" id="ARBA00022692"/>
    </source>
</evidence>
<dbReference type="GO" id="GO:0016765">
    <property type="term" value="F:transferase activity, transferring alkyl or aryl (other than methyl) groups"/>
    <property type="evidence" value="ECO:0007669"/>
    <property type="project" value="InterPro"/>
</dbReference>
<comment type="subcellular location">
    <subcellularLocation>
        <location evidence="1">Membrane</location>
        <topology evidence="1">Multi-pass membrane protein</topology>
    </subcellularLocation>
</comment>
<dbReference type="GO" id="GO:0016020">
    <property type="term" value="C:membrane"/>
    <property type="evidence" value="ECO:0007669"/>
    <property type="project" value="UniProtKB-SubCell"/>
</dbReference>
<dbReference type="InterPro" id="IPR050475">
    <property type="entry name" value="Prenyltransferase_related"/>
</dbReference>